<proteinExistence type="inferred from homology"/>
<dbReference type="Pfam" id="PF00293">
    <property type="entry name" value="NUDIX"/>
    <property type="match status" value="1"/>
</dbReference>
<dbReference type="GO" id="GO:0046872">
    <property type="term" value="F:metal ion binding"/>
    <property type="evidence" value="ECO:0007669"/>
    <property type="project" value="UniProtKB-KW"/>
</dbReference>
<dbReference type="EC" id="3.6.1.22" evidence="4"/>
<evidence type="ECO:0000256" key="4">
    <source>
        <dbReference type="ARBA" id="ARBA00012381"/>
    </source>
</evidence>
<evidence type="ECO:0000256" key="1">
    <source>
        <dbReference type="ARBA" id="ARBA00001946"/>
    </source>
</evidence>
<evidence type="ECO:0000256" key="8">
    <source>
        <dbReference type="ARBA" id="ARBA00023027"/>
    </source>
</evidence>
<dbReference type="PROSITE" id="PS00893">
    <property type="entry name" value="NUDIX_BOX"/>
    <property type="match status" value="1"/>
</dbReference>
<dbReference type="Proteomes" id="UP000199475">
    <property type="component" value="Unassembled WGS sequence"/>
</dbReference>
<dbReference type="InterPro" id="IPR015797">
    <property type="entry name" value="NUDIX_hydrolase-like_dom_sf"/>
</dbReference>
<keyword evidence="13" id="KW-1185">Reference proteome</keyword>
<dbReference type="RefSeq" id="WP_176761783.1">
    <property type="nucleotide sequence ID" value="NZ_FNGP01000005.1"/>
</dbReference>
<comment type="cofactor">
    <cofactor evidence="2">
        <name>Zn(2+)</name>
        <dbReference type="ChEBI" id="CHEBI:29105"/>
    </cofactor>
</comment>
<dbReference type="STRING" id="686624.SAMN04488242_2707"/>
<dbReference type="EMBL" id="FNGP01000005">
    <property type="protein sequence ID" value="SDL75019.1"/>
    <property type="molecule type" value="Genomic_DNA"/>
</dbReference>
<dbReference type="GO" id="GO:0006742">
    <property type="term" value="P:NADP+ catabolic process"/>
    <property type="evidence" value="ECO:0007669"/>
    <property type="project" value="TreeGrafter"/>
</dbReference>
<dbReference type="GO" id="GO:0035529">
    <property type="term" value="F:NADH pyrophosphatase activity"/>
    <property type="evidence" value="ECO:0007669"/>
    <property type="project" value="TreeGrafter"/>
</dbReference>
<dbReference type="PANTHER" id="PTHR42904">
    <property type="entry name" value="NUDIX HYDROLASE, NUDC SUBFAMILY"/>
    <property type="match status" value="1"/>
</dbReference>
<reference evidence="12 13" key="1">
    <citation type="submission" date="2016-10" db="EMBL/GenBank/DDBJ databases">
        <authorList>
            <person name="de Groot N.N."/>
        </authorList>
    </citation>
    <scope>NUCLEOTIDE SEQUENCE [LARGE SCALE GENOMIC DNA]</scope>
    <source>
        <strain evidence="12 13">CGMCC 1.9159</strain>
    </source>
</reference>
<evidence type="ECO:0000313" key="12">
    <source>
        <dbReference type="EMBL" id="SDL75019.1"/>
    </source>
</evidence>
<dbReference type="InterPro" id="IPR020084">
    <property type="entry name" value="NUDIX_hydrolase_CS"/>
</dbReference>
<evidence type="ECO:0000256" key="10">
    <source>
        <dbReference type="SAM" id="MobiDB-lite"/>
    </source>
</evidence>
<keyword evidence="5" id="KW-0479">Metal-binding</keyword>
<protein>
    <recommendedName>
        <fullName evidence="4">NAD(+) diphosphatase</fullName>
        <ecNumber evidence="4">3.6.1.22</ecNumber>
    </recommendedName>
</protein>
<name>A0A1G9MLD6_9ACTN</name>
<comment type="catalytic activity">
    <reaction evidence="9">
        <text>a 5'-end NAD(+)-phospho-ribonucleoside in mRNA + H2O = a 5'-end phospho-adenosine-phospho-ribonucleoside in mRNA + beta-nicotinamide D-ribonucleotide + 2 H(+)</text>
        <dbReference type="Rhea" id="RHEA:60876"/>
        <dbReference type="Rhea" id="RHEA-COMP:15698"/>
        <dbReference type="Rhea" id="RHEA-COMP:15719"/>
        <dbReference type="ChEBI" id="CHEBI:14649"/>
        <dbReference type="ChEBI" id="CHEBI:15377"/>
        <dbReference type="ChEBI" id="CHEBI:15378"/>
        <dbReference type="ChEBI" id="CHEBI:144029"/>
        <dbReference type="ChEBI" id="CHEBI:144051"/>
    </reaction>
    <physiologicalReaction direction="left-to-right" evidence="9">
        <dbReference type="Rhea" id="RHEA:60877"/>
    </physiologicalReaction>
</comment>
<keyword evidence="6" id="KW-0378">Hydrolase</keyword>
<dbReference type="PROSITE" id="PS51462">
    <property type="entry name" value="NUDIX"/>
    <property type="match status" value="1"/>
</dbReference>
<keyword evidence="7" id="KW-0460">Magnesium</keyword>
<dbReference type="Gene3D" id="3.90.79.20">
    <property type="match status" value="1"/>
</dbReference>
<dbReference type="GO" id="GO:0005829">
    <property type="term" value="C:cytosol"/>
    <property type="evidence" value="ECO:0007669"/>
    <property type="project" value="TreeGrafter"/>
</dbReference>
<evidence type="ECO:0000256" key="2">
    <source>
        <dbReference type="ARBA" id="ARBA00001947"/>
    </source>
</evidence>
<evidence type="ECO:0000313" key="13">
    <source>
        <dbReference type="Proteomes" id="UP000199475"/>
    </source>
</evidence>
<dbReference type="AlphaFoldDB" id="A0A1G9MLD6"/>
<dbReference type="NCBIfam" id="NF001299">
    <property type="entry name" value="PRK00241.1"/>
    <property type="match status" value="1"/>
</dbReference>
<feature type="domain" description="Nudix hydrolase" evidence="11">
    <location>
        <begin position="122"/>
        <end position="248"/>
    </location>
</feature>
<organism evidence="12 13">
    <name type="scientific">Tessaracoccus oleiagri</name>
    <dbReference type="NCBI Taxonomy" id="686624"/>
    <lineage>
        <taxon>Bacteria</taxon>
        <taxon>Bacillati</taxon>
        <taxon>Actinomycetota</taxon>
        <taxon>Actinomycetes</taxon>
        <taxon>Propionibacteriales</taxon>
        <taxon>Propionibacteriaceae</taxon>
        <taxon>Tessaracoccus</taxon>
    </lineage>
</organism>
<dbReference type="InterPro" id="IPR050241">
    <property type="entry name" value="NAD-cap_RNA_hydrolase_NudC"/>
</dbReference>
<evidence type="ECO:0000256" key="7">
    <source>
        <dbReference type="ARBA" id="ARBA00022842"/>
    </source>
</evidence>
<dbReference type="PANTHER" id="PTHR42904:SF6">
    <property type="entry name" value="NAD-CAPPED RNA HYDROLASE NUDT12"/>
    <property type="match status" value="1"/>
</dbReference>
<comment type="cofactor">
    <cofactor evidence="1">
        <name>Mg(2+)</name>
        <dbReference type="ChEBI" id="CHEBI:18420"/>
    </cofactor>
</comment>
<evidence type="ECO:0000259" key="11">
    <source>
        <dbReference type="PROSITE" id="PS51462"/>
    </source>
</evidence>
<comment type="similarity">
    <text evidence="3">Belongs to the Nudix hydrolase family. NudC subfamily.</text>
</comment>
<dbReference type="GO" id="GO:0019677">
    <property type="term" value="P:NAD+ catabolic process"/>
    <property type="evidence" value="ECO:0007669"/>
    <property type="project" value="TreeGrafter"/>
</dbReference>
<dbReference type="InterPro" id="IPR049734">
    <property type="entry name" value="NudC-like_C"/>
</dbReference>
<accession>A0A1G9MLD6</accession>
<feature type="compositionally biased region" description="Polar residues" evidence="10">
    <location>
        <begin position="1"/>
        <end position="10"/>
    </location>
</feature>
<evidence type="ECO:0000256" key="5">
    <source>
        <dbReference type="ARBA" id="ARBA00022723"/>
    </source>
</evidence>
<evidence type="ECO:0000256" key="3">
    <source>
        <dbReference type="ARBA" id="ARBA00009595"/>
    </source>
</evidence>
<feature type="region of interest" description="Disordered" evidence="10">
    <location>
        <begin position="1"/>
        <end position="21"/>
    </location>
</feature>
<gene>
    <name evidence="12" type="ORF">SAMN04488242_2707</name>
</gene>
<keyword evidence="8" id="KW-0520">NAD</keyword>
<dbReference type="CDD" id="cd03429">
    <property type="entry name" value="NUDIX_NADH_pyrophosphatase_Nudt13"/>
    <property type="match status" value="1"/>
</dbReference>
<dbReference type="Gene3D" id="3.90.79.10">
    <property type="entry name" value="Nucleoside Triphosphate Pyrophosphohydrolase"/>
    <property type="match status" value="1"/>
</dbReference>
<dbReference type="SUPFAM" id="SSF55811">
    <property type="entry name" value="Nudix"/>
    <property type="match status" value="1"/>
</dbReference>
<dbReference type="InterPro" id="IPR000086">
    <property type="entry name" value="NUDIX_hydrolase_dom"/>
</dbReference>
<sequence length="257" mass="27717">MRWKQPSSLFRTPGDGQGPTAVLDVGPDGDVALEPSPGEKPREGDILIGLYDGTVWYARPVPTTPAAVTNFRATPNELIATASSLVRWHASGPRCEQCHGPTVMEFRGQRRRCTECGALLFYRTDPAVIVAITDEDDRLLLARQRAWPEGRVSVIAGFVEPGESLEQACAREAMEEVGLALTSINYFGSQPWPFPRSLMLGFTAIATDPGALAVDGEEIVEASFLTREELASKLGAGRISLPGPASIGRALIDAWRG</sequence>
<evidence type="ECO:0000256" key="6">
    <source>
        <dbReference type="ARBA" id="ARBA00022801"/>
    </source>
</evidence>
<evidence type="ECO:0000256" key="9">
    <source>
        <dbReference type="ARBA" id="ARBA00023679"/>
    </source>
</evidence>